<dbReference type="RefSeq" id="WP_249322643.1">
    <property type="nucleotide sequence ID" value="NZ_JACRTK010000001.1"/>
</dbReference>
<feature type="transmembrane region" description="Helical" evidence="1">
    <location>
        <begin position="100"/>
        <end position="116"/>
    </location>
</feature>
<reference evidence="2 3" key="1">
    <citation type="submission" date="2020-08" db="EMBL/GenBank/DDBJ databases">
        <title>Genome public.</title>
        <authorList>
            <person name="Liu C."/>
            <person name="Sun Q."/>
        </authorList>
    </citation>
    <scope>NUCLEOTIDE SEQUENCE [LARGE SCALE GENOMIC DNA]</scope>
    <source>
        <strain evidence="2 3">NSJ-26</strain>
    </source>
</reference>
<evidence type="ECO:0000256" key="1">
    <source>
        <dbReference type="SAM" id="Phobius"/>
    </source>
</evidence>
<name>A0A926IGQ8_9FIRM</name>
<keyword evidence="1" id="KW-0472">Membrane</keyword>
<keyword evidence="1" id="KW-1133">Transmembrane helix</keyword>
<evidence type="ECO:0000313" key="2">
    <source>
        <dbReference type="EMBL" id="MBC8589827.1"/>
    </source>
</evidence>
<organism evidence="2 3">
    <name type="scientific">Wansuia hejianensis</name>
    <dbReference type="NCBI Taxonomy" id="2763667"/>
    <lineage>
        <taxon>Bacteria</taxon>
        <taxon>Bacillati</taxon>
        <taxon>Bacillota</taxon>
        <taxon>Clostridia</taxon>
        <taxon>Lachnospirales</taxon>
        <taxon>Lachnospiraceae</taxon>
        <taxon>Wansuia</taxon>
    </lineage>
</organism>
<dbReference type="EMBL" id="JACRTK010000001">
    <property type="protein sequence ID" value="MBC8589827.1"/>
    <property type="molecule type" value="Genomic_DNA"/>
</dbReference>
<sequence length="128" mass="14873">MIKLQKALTFLIIIFFVSLLLIPVSSYFKIELGQGYVKIFGIIFILLCIVGLTLSFISIYKSFKNHPILTIRTMVFRFLIILTMSLLIDFLKSKSIDLKYGLFYGLIYTIVSFYVDERYIKGGFKEDI</sequence>
<keyword evidence="1" id="KW-0812">Transmembrane</keyword>
<feature type="transmembrane region" description="Helical" evidence="1">
    <location>
        <begin position="69"/>
        <end position="88"/>
    </location>
</feature>
<keyword evidence="3" id="KW-1185">Reference proteome</keyword>
<feature type="transmembrane region" description="Helical" evidence="1">
    <location>
        <begin position="36"/>
        <end position="57"/>
    </location>
</feature>
<accession>A0A926IGQ8</accession>
<dbReference type="Proteomes" id="UP000601522">
    <property type="component" value="Unassembled WGS sequence"/>
</dbReference>
<proteinExistence type="predicted"/>
<gene>
    <name evidence="2" type="ORF">H8689_01550</name>
</gene>
<protein>
    <submittedName>
        <fullName evidence="2">Uncharacterized protein</fullName>
    </submittedName>
</protein>
<dbReference type="AlphaFoldDB" id="A0A926IGQ8"/>
<comment type="caution">
    <text evidence="2">The sequence shown here is derived from an EMBL/GenBank/DDBJ whole genome shotgun (WGS) entry which is preliminary data.</text>
</comment>
<evidence type="ECO:0000313" key="3">
    <source>
        <dbReference type="Proteomes" id="UP000601522"/>
    </source>
</evidence>